<dbReference type="OrthoDB" id="331728at2759"/>
<feature type="coiled-coil region" evidence="1">
    <location>
        <begin position="355"/>
        <end position="382"/>
    </location>
</feature>
<name>A0A086KH60_TOXGO</name>
<protein>
    <submittedName>
        <fullName evidence="4">MAG1</fullName>
    </submittedName>
</protein>
<feature type="chain" id="PRO_5001809289" evidence="3">
    <location>
        <begin position="26"/>
        <end position="452"/>
    </location>
</feature>
<keyword evidence="3" id="KW-0732">Signal</keyword>
<dbReference type="Proteomes" id="UP000028837">
    <property type="component" value="Unassembled WGS sequence"/>
</dbReference>
<dbReference type="EMBL" id="AHZU02000489">
    <property type="protein sequence ID" value="KFG43728.1"/>
    <property type="molecule type" value="Genomic_DNA"/>
</dbReference>
<feature type="region of interest" description="Disordered" evidence="2">
    <location>
        <begin position="109"/>
        <end position="152"/>
    </location>
</feature>
<feature type="signal peptide" evidence="3">
    <location>
        <begin position="1"/>
        <end position="25"/>
    </location>
</feature>
<dbReference type="AlphaFoldDB" id="A0A086KH60"/>
<dbReference type="SMR" id="A0A086KH60"/>
<organism evidence="4 5">
    <name type="scientific">Toxoplasma gondii GAB2-2007-GAL-DOM2</name>
    <dbReference type="NCBI Taxonomy" id="1130820"/>
    <lineage>
        <taxon>Eukaryota</taxon>
        <taxon>Sar</taxon>
        <taxon>Alveolata</taxon>
        <taxon>Apicomplexa</taxon>
        <taxon>Conoidasida</taxon>
        <taxon>Coccidia</taxon>
        <taxon>Eucoccidiorida</taxon>
        <taxon>Eimeriorina</taxon>
        <taxon>Sarcocystidae</taxon>
        <taxon>Toxoplasma</taxon>
    </lineage>
</organism>
<evidence type="ECO:0000256" key="3">
    <source>
        <dbReference type="SAM" id="SignalP"/>
    </source>
</evidence>
<evidence type="ECO:0000313" key="5">
    <source>
        <dbReference type="Proteomes" id="UP000028837"/>
    </source>
</evidence>
<dbReference type="VEuPathDB" id="ToxoDB:TGDOM2_270240"/>
<evidence type="ECO:0000256" key="2">
    <source>
        <dbReference type="SAM" id="MobiDB-lite"/>
    </source>
</evidence>
<accession>A0A086KH60</accession>
<sequence length="452" mass="49209">MDCGQCRRQLHAAGVLGLFVTLATATVGLSQRVPELPEVESFDEVGTGARRSGSIATLLPQDAVLYENSEDVAVPSDSASTPSYFHVESPSASVEAATGAVGEVVPDCEERQEQGDTTLSDHDFHSGGTEQEGLPETEVAHQHETEEQYGTEGMPPPVLPPAPVVHPRFIAVPGPSVPVPFFSLPDIHPDQVVYILRVQGSGDFDISFEVGRAVKQLEAIKKAYREATGKLEADELESERGPAVSPRRRLVDLIKDNQRRLRAALQKIKIQKKLEEIDDLLQLTRALKAMDARLRACQDMAPIEEALCHKTKAFGEMVSQKAKEIREKAASLSSLLGVDAVEKELRRVEPEHEDNTRVEARVEELQKALEKAASEAKQLVGTAAGEIEEGVKADTQAVQDSSKDVLTKSQLALVEAFKAIQRALLEAKTKELVEPTSKEAEEARQILAEQAA</sequence>
<evidence type="ECO:0000313" key="4">
    <source>
        <dbReference type="EMBL" id="KFG43728.1"/>
    </source>
</evidence>
<comment type="caution">
    <text evidence="4">The sequence shown here is derived from an EMBL/GenBank/DDBJ whole genome shotgun (WGS) entry which is preliminary data.</text>
</comment>
<feature type="compositionally biased region" description="Basic and acidic residues" evidence="2">
    <location>
        <begin position="109"/>
        <end position="125"/>
    </location>
</feature>
<keyword evidence="1" id="KW-0175">Coiled coil</keyword>
<evidence type="ECO:0000256" key="1">
    <source>
        <dbReference type="SAM" id="Coils"/>
    </source>
</evidence>
<gene>
    <name evidence="4" type="ORF">TGDOM2_270240</name>
</gene>
<proteinExistence type="predicted"/>
<reference evidence="4 5" key="1">
    <citation type="submission" date="2014-02" db="EMBL/GenBank/DDBJ databases">
        <authorList>
            <person name="Sibley D."/>
            <person name="Venepally P."/>
            <person name="Karamycheva S."/>
            <person name="Hadjithomas M."/>
            <person name="Khan A."/>
            <person name="Brunk B."/>
            <person name="Roos D."/>
            <person name="Caler E."/>
            <person name="Lorenzi H."/>
        </authorList>
    </citation>
    <scope>NUCLEOTIDE SEQUENCE [LARGE SCALE GENOMIC DNA]</scope>
    <source>
        <strain evidence="4 5">GAB2-2007-GAL-DOM2</strain>
    </source>
</reference>